<evidence type="ECO:0000256" key="2">
    <source>
        <dbReference type="SAM" id="Phobius"/>
    </source>
</evidence>
<evidence type="ECO:0000313" key="5">
    <source>
        <dbReference type="Proteomes" id="UP001599756"/>
    </source>
</evidence>
<sequence>MSDTSLVFNLVARDRTGETLGRVREKFDSVATGIGASVAGALGLGVAASMDMSAANAKLATQLGVGPEKAAQLAKVAANVYAGAWGDSVDTVNEAIRGVYQNIGDTAGIKGGLQGATKDVLALSEAFDVDLGGATKAVGQLMKTGLAKDAGQAMDLVTWGFQHGMNASDDFLDTINEYSPQFKKIGLDGPSALGLLNAMMQAGVRDSDAAADAIKEFGLRAIDTSTAVTDAYKGLGLNADTMRKKIAAGGPTGAAAMGQVFTALQKIKDPIKQNAIGTALMGTQWEDTVRSILPNLDMAKAGIKGVEGSTDRMSQTLANSPSKALERFKRGAITKLAEVAGGFAQFAMQNQGVFEPLAYTLAGLAGTVLLVRGAMMTYSAISTVVSAANAVISSSAWGVIGNWMRMMGIGLMAYARIALGAVTSAITTAAAWTGSALVSIGTWILAVVRAAVVSAAQFAMMAVRAVAWAAVMAAQWLIAMGPIGWVIAAVIGLVVLIILNWDRVKKYTLIAWNWVWSKVKGAVSGVLAAVAWLGALPGRVAGYFGRMKDAAVQRALALVQYVSGLPGRLFRALGNLGSLLVSKGTAIVQGLWRGIQSMGGWIRSKLIGWAKSMIPGPIAKALGISSPSKVTTAQGRWIARGLVNGMTGSAKQVRAASMKLSDIVHDALTGRRRSKALGTVHTGTSQLLALANREASIATRMKATNKSLADMIKARDKLAADVKKGVLDAANITQNPGGAPVTGKTILDTLRDKLAQAQQFASNLKALRAKGVSSDLIAQIAQAGVEQGSAAATALATADKNTIKQINSTQTQLTTAAGQAGAVAGDAMYGAGIQAAQGIIRGLQREEKAIERQMLRIAQGMSKSIKKALGIHSPSALMADEVGRFIPPGVVRGIQQTTPQLDAAMRRLVRPELAAQGRPLTGTGMAPQMGAQAGGGTVLVRFEMAGAEDDFHRLMRKLTRVKGRGNVQTAFGH</sequence>
<feature type="domain" description="Phage tail tape measure protein" evidence="3">
    <location>
        <begin position="93"/>
        <end position="282"/>
    </location>
</feature>
<dbReference type="Proteomes" id="UP001599756">
    <property type="component" value="Unassembled WGS sequence"/>
</dbReference>
<dbReference type="PANTHER" id="PTHR37813:SF1">
    <property type="entry name" value="FELS-2 PROPHAGE PROTEIN"/>
    <property type="match status" value="1"/>
</dbReference>
<gene>
    <name evidence="4" type="ORF">ACFW88_00380</name>
</gene>
<protein>
    <submittedName>
        <fullName evidence="4">Phage tail tape measure protein</fullName>
    </submittedName>
</protein>
<dbReference type="Pfam" id="PF10145">
    <property type="entry name" value="PhageMin_Tail"/>
    <property type="match status" value="1"/>
</dbReference>
<name>A0ABW6GXB3_9ACTN</name>
<keyword evidence="2" id="KW-0812">Transmembrane</keyword>
<feature type="transmembrane region" description="Helical" evidence="2">
    <location>
        <begin position="413"/>
        <end position="434"/>
    </location>
</feature>
<feature type="transmembrane region" description="Helical" evidence="2">
    <location>
        <begin position="381"/>
        <end position="401"/>
    </location>
</feature>
<keyword evidence="5" id="KW-1185">Reference proteome</keyword>
<feature type="transmembrane region" description="Helical" evidence="2">
    <location>
        <begin position="440"/>
        <end position="463"/>
    </location>
</feature>
<organism evidence="4 5">
    <name type="scientific">Streptomyces anandii</name>
    <dbReference type="NCBI Taxonomy" id="285454"/>
    <lineage>
        <taxon>Bacteria</taxon>
        <taxon>Bacillati</taxon>
        <taxon>Actinomycetota</taxon>
        <taxon>Actinomycetes</taxon>
        <taxon>Kitasatosporales</taxon>
        <taxon>Streptomycetaceae</taxon>
        <taxon>Streptomyces</taxon>
    </lineage>
</organism>
<dbReference type="InterPro" id="IPR010090">
    <property type="entry name" value="Phage_tape_meas"/>
</dbReference>
<evidence type="ECO:0000313" key="4">
    <source>
        <dbReference type="EMBL" id="MFE1749008.1"/>
    </source>
</evidence>
<accession>A0ABW6GXB3</accession>
<evidence type="ECO:0000259" key="3">
    <source>
        <dbReference type="Pfam" id="PF10145"/>
    </source>
</evidence>
<feature type="transmembrane region" description="Helical" evidence="2">
    <location>
        <begin position="357"/>
        <end position="375"/>
    </location>
</feature>
<dbReference type="PANTHER" id="PTHR37813">
    <property type="entry name" value="FELS-2 PROPHAGE PROTEIN"/>
    <property type="match status" value="1"/>
</dbReference>
<feature type="transmembrane region" description="Helical" evidence="2">
    <location>
        <begin position="475"/>
        <end position="501"/>
    </location>
</feature>
<evidence type="ECO:0000256" key="1">
    <source>
        <dbReference type="ARBA" id="ARBA00022612"/>
    </source>
</evidence>
<reference evidence="4 5" key="1">
    <citation type="submission" date="2024-09" db="EMBL/GenBank/DDBJ databases">
        <title>The Natural Products Discovery Center: Release of the First 8490 Sequenced Strains for Exploring Actinobacteria Biosynthetic Diversity.</title>
        <authorList>
            <person name="Kalkreuter E."/>
            <person name="Kautsar S.A."/>
            <person name="Yang D."/>
            <person name="Bader C.D."/>
            <person name="Teijaro C.N."/>
            <person name="Fluegel L."/>
            <person name="Davis C.M."/>
            <person name="Simpson J.R."/>
            <person name="Lauterbach L."/>
            <person name="Steele A.D."/>
            <person name="Gui C."/>
            <person name="Meng S."/>
            <person name="Li G."/>
            <person name="Viehrig K."/>
            <person name="Ye F."/>
            <person name="Su P."/>
            <person name="Kiefer A.F."/>
            <person name="Nichols A."/>
            <person name="Cepeda A.J."/>
            <person name="Yan W."/>
            <person name="Fan B."/>
            <person name="Jiang Y."/>
            <person name="Adhikari A."/>
            <person name="Zheng C.-J."/>
            <person name="Schuster L."/>
            <person name="Cowan T.M."/>
            <person name="Smanski M.J."/>
            <person name="Chevrette M.G."/>
            <person name="De Carvalho L.P.S."/>
            <person name="Shen B."/>
        </authorList>
    </citation>
    <scope>NUCLEOTIDE SEQUENCE [LARGE SCALE GENOMIC DNA]</scope>
    <source>
        <strain evidence="4 5">NPDC059500</strain>
    </source>
</reference>
<keyword evidence="1" id="KW-1188">Viral release from host cell</keyword>
<keyword evidence="2" id="KW-0472">Membrane</keyword>
<keyword evidence="2" id="KW-1133">Transmembrane helix</keyword>
<dbReference type="EMBL" id="JBHYTS010000001">
    <property type="protein sequence ID" value="MFE1749008.1"/>
    <property type="molecule type" value="Genomic_DNA"/>
</dbReference>
<dbReference type="RefSeq" id="WP_381839126.1">
    <property type="nucleotide sequence ID" value="NZ_JBHYTS010000001.1"/>
</dbReference>
<comment type="caution">
    <text evidence="4">The sequence shown here is derived from an EMBL/GenBank/DDBJ whole genome shotgun (WGS) entry which is preliminary data.</text>
</comment>
<feature type="transmembrane region" description="Helical" evidence="2">
    <location>
        <begin position="521"/>
        <end position="544"/>
    </location>
</feature>
<proteinExistence type="predicted"/>